<reference evidence="1 2" key="1">
    <citation type="journal article" date="2011" name="J. Bacteriol.">
        <title>Complete genome sequence of Acidaminococcus intestini RYC-MR95, a Gram-negative bacterium from the phylum Firmicutes.</title>
        <authorList>
            <person name="D'Auria G."/>
            <person name="Galan J.C."/>
            <person name="Rodriguez-Alcayna M."/>
            <person name="Moya A."/>
            <person name="Baquero F."/>
            <person name="Latorre A."/>
        </authorList>
    </citation>
    <scope>NUCLEOTIDE SEQUENCE [LARGE SCALE GENOMIC DNA]</scope>
    <source>
        <strain evidence="1 2">RyC-MR95</strain>
    </source>
</reference>
<dbReference type="HOGENOM" id="CLU_2044607_0_0_9"/>
<proteinExistence type="predicted"/>
<protein>
    <submittedName>
        <fullName evidence="1">Uncharacterized protein</fullName>
    </submittedName>
</protein>
<keyword evidence="2" id="KW-1185">Reference proteome</keyword>
<evidence type="ECO:0000313" key="2">
    <source>
        <dbReference type="Proteomes" id="UP000007093"/>
    </source>
</evidence>
<dbReference type="STRING" id="568816.Acin_1841"/>
<sequence length="120" mass="13976">MLDVKRAYRIARSHIYMIPGIGKAVGADTREKELIRDIEVKHRGKVVKVVRPEKWLEVVHHVLRGLPCEVRKAVEWHYFEGDSAVKISYKSYVGVRTLYDWFDDFVRDVAVVAVAEKLIR</sequence>
<gene>
    <name evidence="1" type="ordered locus">Acin_1841</name>
</gene>
<organism evidence="1 2">
    <name type="scientific">Acidaminococcus intestini (strain RyC-MR95)</name>
    <dbReference type="NCBI Taxonomy" id="568816"/>
    <lineage>
        <taxon>Bacteria</taxon>
        <taxon>Bacillati</taxon>
        <taxon>Bacillota</taxon>
        <taxon>Negativicutes</taxon>
        <taxon>Acidaminococcales</taxon>
        <taxon>Acidaminococcaceae</taxon>
        <taxon>Acidaminococcus</taxon>
    </lineage>
</organism>
<evidence type="ECO:0000313" key="1">
    <source>
        <dbReference type="EMBL" id="AEQ23052.1"/>
    </source>
</evidence>
<dbReference type="EMBL" id="CP003058">
    <property type="protein sequence ID" value="AEQ23052.1"/>
    <property type="molecule type" value="Genomic_DNA"/>
</dbReference>
<dbReference type="KEGG" id="ain:Acin_1841"/>
<dbReference type="AlphaFoldDB" id="G4Q3Y6"/>
<dbReference type="Proteomes" id="UP000007093">
    <property type="component" value="Chromosome"/>
</dbReference>
<dbReference type="InParanoid" id="G4Q3Y6"/>
<dbReference type="RefSeq" id="WP_014128851.1">
    <property type="nucleotide sequence ID" value="NC_016077.1"/>
</dbReference>
<accession>G4Q3Y6</accession>
<name>G4Q3Y6_ACIIR</name>